<keyword evidence="4 7" id="KW-1133">Transmembrane helix</keyword>
<dbReference type="WBParaSite" id="nRc.2.0.1.t34098-RA">
    <property type="protein sequence ID" value="nRc.2.0.1.t34098-RA"/>
    <property type="gene ID" value="nRc.2.0.1.g34098"/>
</dbReference>
<protein>
    <submittedName>
        <fullName evidence="9">Uncharacterized protein</fullName>
    </submittedName>
</protein>
<dbReference type="Pfam" id="PF03248">
    <property type="entry name" value="Rer1"/>
    <property type="match status" value="1"/>
</dbReference>
<accession>A0A915K6Y4</accession>
<evidence type="ECO:0000313" key="8">
    <source>
        <dbReference type="Proteomes" id="UP000887565"/>
    </source>
</evidence>
<comment type="similarity">
    <text evidence="2">Belongs to the RER1 family.</text>
</comment>
<evidence type="ECO:0000313" key="9">
    <source>
        <dbReference type="WBParaSite" id="nRc.2.0.1.t34098-RA"/>
    </source>
</evidence>
<dbReference type="Proteomes" id="UP000887565">
    <property type="component" value="Unplaced"/>
</dbReference>
<organism evidence="8 9">
    <name type="scientific">Romanomermis culicivorax</name>
    <name type="common">Nematode worm</name>
    <dbReference type="NCBI Taxonomy" id="13658"/>
    <lineage>
        <taxon>Eukaryota</taxon>
        <taxon>Metazoa</taxon>
        <taxon>Ecdysozoa</taxon>
        <taxon>Nematoda</taxon>
        <taxon>Enoplea</taxon>
        <taxon>Dorylaimia</taxon>
        <taxon>Mermithida</taxon>
        <taxon>Mermithoidea</taxon>
        <taxon>Mermithidae</taxon>
        <taxon>Romanomermis</taxon>
    </lineage>
</organism>
<dbReference type="GO" id="GO:0005737">
    <property type="term" value="C:cytoplasm"/>
    <property type="evidence" value="ECO:0007669"/>
    <property type="project" value="UniProtKB-ARBA"/>
</dbReference>
<keyword evidence="3 7" id="KW-0812">Transmembrane</keyword>
<dbReference type="AlphaFoldDB" id="A0A915K6Y4"/>
<dbReference type="InterPro" id="IPR004932">
    <property type="entry name" value="Rer1"/>
</dbReference>
<reference evidence="9" key="1">
    <citation type="submission" date="2022-11" db="UniProtKB">
        <authorList>
            <consortium name="WormBaseParasite"/>
        </authorList>
    </citation>
    <scope>IDENTIFICATION</scope>
</reference>
<evidence type="ECO:0000256" key="2">
    <source>
        <dbReference type="ARBA" id="ARBA00006070"/>
    </source>
</evidence>
<evidence type="ECO:0000256" key="5">
    <source>
        <dbReference type="ARBA" id="ARBA00023136"/>
    </source>
</evidence>
<feature type="compositionally biased region" description="Basic and acidic residues" evidence="6">
    <location>
        <begin position="1"/>
        <end position="13"/>
    </location>
</feature>
<name>A0A915K6Y4_ROMCU</name>
<feature type="transmembrane region" description="Helical" evidence="7">
    <location>
        <begin position="62"/>
        <end position="83"/>
    </location>
</feature>
<sequence>GKSELRTSNERPKREKPKLHGNPTADTAENLVKDKKNLDFRQMLRRNFKDKLIKSRDETFKMGFYIIAYALGIYQLNLFIAFLTPKIDPALDFESGRSQSIVASHLHFYLIQDYPLE</sequence>
<dbReference type="GO" id="GO:0016020">
    <property type="term" value="C:membrane"/>
    <property type="evidence" value="ECO:0007669"/>
    <property type="project" value="UniProtKB-SubCell"/>
</dbReference>
<evidence type="ECO:0000256" key="7">
    <source>
        <dbReference type="SAM" id="Phobius"/>
    </source>
</evidence>
<evidence type="ECO:0000256" key="1">
    <source>
        <dbReference type="ARBA" id="ARBA00004141"/>
    </source>
</evidence>
<proteinExistence type="inferred from homology"/>
<keyword evidence="5 7" id="KW-0472">Membrane</keyword>
<feature type="region of interest" description="Disordered" evidence="6">
    <location>
        <begin position="1"/>
        <end position="27"/>
    </location>
</feature>
<keyword evidence="8" id="KW-1185">Reference proteome</keyword>
<comment type="subcellular location">
    <subcellularLocation>
        <location evidence="1">Membrane</location>
        <topology evidence="1">Multi-pass membrane protein</topology>
    </subcellularLocation>
</comment>
<evidence type="ECO:0000256" key="4">
    <source>
        <dbReference type="ARBA" id="ARBA00022989"/>
    </source>
</evidence>
<evidence type="ECO:0000256" key="6">
    <source>
        <dbReference type="SAM" id="MobiDB-lite"/>
    </source>
</evidence>
<evidence type="ECO:0000256" key="3">
    <source>
        <dbReference type="ARBA" id="ARBA00022692"/>
    </source>
</evidence>